<feature type="domain" description="LIM zinc-binding" evidence="12">
    <location>
        <begin position="469"/>
        <end position="528"/>
    </location>
</feature>
<evidence type="ECO:0000256" key="2">
    <source>
        <dbReference type="ARBA" id="ARBA00004246"/>
    </source>
</evidence>
<dbReference type="EMBL" id="AFYH01115450">
    <property type="status" value="NOT_ANNOTATED_CDS"/>
    <property type="molecule type" value="Genomic_DNA"/>
</dbReference>
<evidence type="ECO:0000256" key="7">
    <source>
        <dbReference type="ARBA" id="ARBA00022949"/>
    </source>
</evidence>
<name>H2ZZ65_LATCH</name>
<dbReference type="Pfam" id="PF00412">
    <property type="entry name" value="LIM"/>
    <property type="match status" value="3"/>
</dbReference>
<dbReference type="CDD" id="cd09338">
    <property type="entry name" value="LIM3_Paxillin_like"/>
    <property type="match status" value="1"/>
</dbReference>
<evidence type="ECO:0000256" key="1">
    <source>
        <dbReference type="ARBA" id="ARBA00004245"/>
    </source>
</evidence>
<sequence>DALLADLETTTSLISKHPVLLTDPPRYSRTSSLPQPTPLSRYSRTSSLPRPTPLTQLTTVCKPKSPKVKEQPTFSSSSVLGGGLCELDRLLQELNATQFNITGENPPPPPLAPGLPAGSVLNEIMSQFPNEKGKEVVKTKEPPAAASAKLSAGPTSRGMESMPVSESSMRGEEVTPRAAQDGSAGGRAVPQTPARPSATSATLELDKLMASLSDFKVQSNVTFRIKQMKGSPKVHHVFREETPRKRLGPLLIQRSEEKDQLIGELHGRLGIVKCLELERKVEEDWLTEGVVVTSEPLRKEKIPPYQAAPPPVKVPASQPVVSKPPPPPAGGNLDNMLVMLQSDLSRQGISTVAKGVCAACQKPIAGQVVSALDQTWHPEHFVCAHCQREMGGSNFFEKDGLPYCERDYFQLFSPRCGLCNEPILDVSHPGGKWALGTQSFFFGLFFFLGFHEKDGKQYCRQDFYEMFATRCKGCTSAILENYISALNALWHPECFVCRECYTPFVNGSFFEHEGQPYCEIHYHKHRGSLCSGCEKPITGRCITAMGKKFHPEHFVCAFCLKQLNKGTFKEQNEKPYCHGCFIKLFG</sequence>
<evidence type="ECO:0000256" key="4">
    <source>
        <dbReference type="ARBA" id="ARBA00022723"/>
    </source>
</evidence>
<evidence type="ECO:0000313" key="13">
    <source>
        <dbReference type="Ensembl" id="ENSLACP00000002686.1"/>
    </source>
</evidence>
<feature type="region of interest" description="Disordered" evidence="11">
    <location>
        <begin position="20"/>
        <end position="78"/>
    </location>
</feature>
<dbReference type="Gene3D" id="2.10.110.10">
    <property type="entry name" value="Cysteine Rich Protein"/>
    <property type="match status" value="3"/>
</dbReference>
<dbReference type="STRING" id="7897.ENSLACP00000002686"/>
<dbReference type="Ensembl" id="ENSLACT00000002708.1">
    <property type="protein sequence ID" value="ENSLACP00000002686.1"/>
    <property type="gene ID" value="ENSLACG00000002403.1"/>
</dbReference>
<feature type="compositionally biased region" description="Low complexity" evidence="11">
    <location>
        <begin position="38"/>
        <end position="59"/>
    </location>
</feature>
<dbReference type="GO" id="GO:0046872">
    <property type="term" value="F:metal ion binding"/>
    <property type="evidence" value="ECO:0007669"/>
    <property type="project" value="UniProtKB-KW"/>
</dbReference>
<dbReference type="SMART" id="SM00132">
    <property type="entry name" value="LIM"/>
    <property type="match status" value="3"/>
</dbReference>
<dbReference type="FunFam" id="2.10.110.10:FF:000008">
    <property type="entry name" value="Paxillin isoform 1"/>
    <property type="match status" value="1"/>
</dbReference>
<keyword evidence="3" id="KW-0963">Cytoplasm</keyword>
<proteinExistence type="predicted"/>
<organism evidence="13 14">
    <name type="scientific">Latimeria chalumnae</name>
    <name type="common">Coelacanth</name>
    <dbReference type="NCBI Taxonomy" id="7897"/>
    <lineage>
        <taxon>Eukaryota</taxon>
        <taxon>Metazoa</taxon>
        <taxon>Chordata</taxon>
        <taxon>Craniata</taxon>
        <taxon>Vertebrata</taxon>
        <taxon>Euteleostomi</taxon>
        <taxon>Coelacanthiformes</taxon>
        <taxon>Coelacanthidae</taxon>
        <taxon>Latimeria</taxon>
    </lineage>
</organism>
<reference evidence="14" key="1">
    <citation type="submission" date="2011-08" db="EMBL/GenBank/DDBJ databases">
        <title>The draft genome of Latimeria chalumnae.</title>
        <authorList>
            <person name="Di Palma F."/>
            <person name="Alfoldi J."/>
            <person name="Johnson J."/>
            <person name="Berlin A."/>
            <person name="Gnerre S."/>
            <person name="Jaffe D."/>
            <person name="MacCallum I."/>
            <person name="Young S."/>
            <person name="Walker B.J."/>
            <person name="Lander E."/>
            <person name="Lindblad-Toh K."/>
        </authorList>
    </citation>
    <scope>NUCLEOTIDE SEQUENCE [LARGE SCALE GENOMIC DNA]</scope>
    <source>
        <strain evidence="14">Wild caught</strain>
    </source>
</reference>
<dbReference type="InterPro" id="IPR001904">
    <property type="entry name" value="Paxillin_Lim_dom4"/>
</dbReference>
<dbReference type="eggNOG" id="KOG1703">
    <property type="taxonomic scope" value="Eukaryota"/>
</dbReference>
<dbReference type="AlphaFoldDB" id="H2ZZ65"/>
<feature type="region of interest" description="Disordered" evidence="11">
    <location>
        <begin position="136"/>
        <end position="200"/>
    </location>
</feature>
<keyword evidence="8 10" id="KW-0440">LIM domain</keyword>
<dbReference type="CDD" id="cd09411">
    <property type="entry name" value="LIM4_Paxillin"/>
    <property type="match status" value="1"/>
</dbReference>
<reference evidence="13" key="2">
    <citation type="submission" date="2025-08" db="UniProtKB">
        <authorList>
            <consortium name="Ensembl"/>
        </authorList>
    </citation>
    <scope>IDENTIFICATION</scope>
</reference>
<feature type="region of interest" description="Disordered" evidence="11">
    <location>
        <begin position="302"/>
        <end position="330"/>
    </location>
</feature>
<keyword evidence="14" id="KW-1185">Reference proteome</keyword>
<reference evidence="13" key="3">
    <citation type="submission" date="2025-09" db="UniProtKB">
        <authorList>
            <consortium name="Ensembl"/>
        </authorList>
    </citation>
    <scope>IDENTIFICATION</scope>
</reference>
<dbReference type="GO" id="GO:0005856">
    <property type="term" value="C:cytoskeleton"/>
    <property type="evidence" value="ECO:0007669"/>
    <property type="project" value="UniProtKB-SubCell"/>
</dbReference>
<comment type="subcellular location">
    <subcellularLocation>
        <location evidence="2">Cell junction</location>
        <location evidence="2">Focal adhesion</location>
    </subcellularLocation>
    <subcellularLocation>
        <location evidence="1">Cytoplasm</location>
        <location evidence="1">Cytoskeleton</location>
    </subcellularLocation>
</comment>
<dbReference type="OMA" id="SGAKERX"/>
<evidence type="ECO:0000256" key="9">
    <source>
        <dbReference type="ARBA" id="ARBA00023212"/>
    </source>
</evidence>
<dbReference type="Proteomes" id="UP000008672">
    <property type="component" value="Unassembled WGS sequence"/>
</dbReference>
<evidence type="ECO:0000256" key="8">
    <source>
        <dbReference type="ARBA" id="ARBA00023038"/>
    </source>
</evidence>
<keyword evidence="6 10" id="KW-0862">Zinc</keyword>
<gene>
    <name evidence="13" type="primary">TGFB1I1</name>
</gene>
<dbReference type="SUPFAM" id="SSF57716">
    <property type="entry name" value="Glucocorticoid receptor-like (DNA-binding domain)"/>
    <property type="match status" value="5"/>
</dbReference>
<dbReference type="InterPro" id="IPR001781">
    <property type="entry name" value="Znf_LIM"/>
</dbReference>
<evidence type="ECO:0000256" key="3">
    <source>
        <dbReference type="ARBA" id="ARBA00022490"/>
    </source>
</evidence>
<keyword evidence="5" id="KW-0677">Repeat</keyword>
<dbReference type="InterPro" id="IPR047075">
    <property type="entry name" value="Paxillin_TGFB1I1_LIM_dom1"/>
</dbReference>
<dbReference type="FunFam" id="2.10.110.10:FF:000012">
    <property type="entry name" value="Paxillin isoform 1"/>
    <property type="match status" value="1"/>
</dbReference>
<keyword evidence="7" id="KW-0965">Cell junction</keyword>
<dbReference type="FunFam" id="2.10.110.10:FF:000009">
    <property type="entry name" value="Paxillin isoform 1"/>
    <property type="match status" value="1"/>
</dbReference>
<dbReference type="EMBL" id="AFYH01115453">
    <property type="status" value="NOT_ANNOTATED_CDS"/>
    <property type="molecule type" value="Genomic_DNA"/>
</dbReference>
<dbReference type="InParanoid" id="H2ZZ65"/>
<dbReference type="GeneTree" id="ENSGT00940000160447"/>
<evidence type="ECO:0000256" key="5">
    <source>
        <dbReference type="ARBA" id="ARBA00022737"/>
    </source>
</evidence>
<evidence type="ECO:0000256" key="11">
    <source>
        <dbReference type="SAM" id="MobiDB-lite"/>
    </source>
</evidence>
<dbReference type="Pfam" id="PF03535">
    <property type="entry name" value="Paxillin"/>
    <property type="match status" value="2"/>
</dbReference>
<accession>H2ZZ65</accession>
<dbReference type="HOGENOM" id="CLU_001357_1_2_1"/>
<feature type="domain" description="LIM zinc-binding" evidence="12">
    <location>
        <begin position="355"/>
        <end position="414"/>
    </location>
</feature>
<evidence type="ECO:0000256" key="6">
    <source>
        <dbReference type="ARBA" id="ARBA00022833"/>
    </source>
</evidence>
<dbReference type="Bgee" id="ENSLACG00000002403">
    <property type="expression patterns" value="Expressed in mesonephros and 6 other cell types or tissues"/>
</dbReference>
<evidence type="ECO:0000259" key="12">
    <source>
        <dbReference type="PROSITE" id="PS50023"/>
    </source>
</evidence>
<evidence type="ECO:0000256" key="10">
    <source>
        <dbReference type="PROSITE-ProRule" id="PRU00125"/>
    </source>
</evidence>
<feature type="domain" description="LIM zinc-binding" evidence="12">
    <location>
        <begin position="529"/>
        <end position="586"/>
    </location>
</feature>
<keyword evidence="9" id="KW-0206">Cytoskeleton</keyword>
<dbReference type="PANTHER" id="PTHR24216">
    <property type="entry name" value="PAXILLIN-RELATED"/>
    <property type="match status" value="1"/>
</dbReference>
<dbReference type="PANTHER" id="PTHR24216:SF27">
    <property type="entry name" value="TRANSFORMING GROWTH FACTOR BETA-1-INDUCED TRANSCRIPT 1 PROTEIN"/>
    <property type="match status" value="1"/>
</dbReference>
<dbReference type="CDD" id="cd09336">
    <property type="entry name" value="LIM1_Paxillin_like"/>
    <property type="match status" value="1"/>
</dbReference>
<keyword evidence="4 10" id="KW-0479">Metal-binding</keyword>
<dbReference type="GO" id="GO:0005925">
    <property type="term" value="C:focal adhesion"/>
    <property type="evidence" value="ECO:0007669"/>
    <property type="project" value="UniProtKB-SubCell"/>
</dbReference>
<dbReference type="EMBL" id="AFYH01115452">
    <property type="status" value="NOT_ANNOTATED_CDS"/>
    <property type="molecule type" value="Genomic_DNA"/>
</dbReference>
<dbReference type="PROSITE" id="PS00478">
    <property type="entry name" value="LIM_DOMAIN_1"/>
    <property type="match status" value="2"/>
</dbReference>
<dbReference type="EMBL" id="AFYH01115451">
    <property type="status" value="NOT_ANNOTATED_CDS"/>
    <property type="molecule type" value="Genomic_DNA"/>
</dbReference>
<dbReference type="PROSITE" id="PS50023">
    <property type="entry name" value="LIM_DOMAIN_2"/>
    <property type="match status" value="3"/>
</dbReference>
<evidence type="ECO:0000313" key="14">
    <source>
        <dbReference type="Proteomes" id="UP000008672"/>
    </source>
</evidence>
<protein>
    <submittedName>
        <fullName evidence="13">Transforming growth factor beta 1 induced transcript 1</fullName>
    </submittedName>
</protein>